<gene>
    <name evidence="1" type="ORF">PROQFM164_S05g000813</name>
</gene>
<dbReference type="AlphaFoldDB" id="W6QKM0"/>
<proteinExistence type="predicted"/>
<keyword evidence="2" id="KW-1185">Reference proteome</keyword>
<evidence type="ECO:0000313" key="1">
    <source>
        <dbReference type="EMBL" id="CDM36980.1"/>
    </source>
</evidence>
<sequence length="59" mass="6540">MLLSVPEGPPLGQSELIEIKEPRKLRGPSGDAYTLLYSESKSVISHLPSVQIEVVQMKY</sequence>
<dbReference type="EMBL" id="HG792019">
    <property type="protein sequence ID" value="CDM36980.1"/>
    <property type="molecule type" value="Genomic_DNA"/>
</dbReference>
<organism evidence="1 2">
    <name type="scientific">Penicillium roqueforti (strain FM164)</name>
    <dbReference type="NCBI Taxonomy" id="1365484"/>
    <lineage>
        <taxon>Eukaryota</taxon>
        <taxon>Fungi</taxon>
        <taxon>Dikarya</taxon>
        <taxon>Ascomycota</taxon>
        <taxon>Pezizomycotina</taxon>
        <taxon>Eurotiomycetes</taxon>
        <taxon>Eurotiomycetidae</taxon>
        <taxon>Eurotiales</taxon>
        <taxon>Aspergillaceae</taxon>
        <taxon>Penicillium</taxon>
    </lineage>
</organism>
<name>W6QKM0_PENRF</name>
<accession>W6QKM0</accession>
<reference evidence="1" key="1">
    <citation type="journal article" date="2014" name="Nat. Commun.">
        <title>Multiple recent horizontal transfers of a large genomic region in cheese making fungi.</title>
        <authorList>
            <person name="Cheeseman K."/>
            <person name="Ropars J."/>
            <person name="Renault P."/>
            <person name="Dupont J."/>
            <person name="Gouzy J."/>
            <person name="Branca A."/>
            <person name="Abraham A.L."/>
            <person name="Ceppi M."/>
            <person name="Conseiller E."/>
            <person name="Debuchy R."/>
            <person name="Malagnac F."/>
            <person name="Goarin A."/>
            <person name="Silar P."/>
            <person name="Lacoste S."/>
            <person name="Sallet E."/>
            <person name="Bensimon A."/>
            <person name="Giraud T."/>
            <person name="Brygoo Y."/>
        </authorList>
    </citation>
    <scope>NUCLEOTIDE SEQUENCE [LARGE SCALE GENOMIC DNA]</scope>
    <source>
        <strain evidence="1">FM164</strain>
    </source>
</reference>
<evidence type="ECO:0000313" key="2">
    <source>
        <dbReference type="Proteomes" id="UP000030686"/>
    </source>
</evidence>
<protein>
    <submittedName>
        <fullName evidence="1">Uncharacterized protein</fullName>
    </submittedName>
</protein>
<dbReference type="Proteomes" id="UP000030686">
    <property type="component" value="Unassembled WGS sequence"/>
</dbReference>